<name>A0ABW0MSE8_9BURK</name>
<feature type="signal peptide" evidence="1">
    <location>
        <begin position="1"/>
        <end position="23"/>
    </location>
</feature>
<keyword evidence="4" id="KW-1185">Reference proteome</keyword>
<dbReference type="Pfam" id="PF07589">
    <property type="entry name" value="PEP-CTERM"/>
    <property type="match status" value="1"/>
</dbReference>
<dbReference type="InterPro" id="IPR013424">
    <property type="entry name" value="Ice-binding_C"/>
</dbReference>
<protein>
    <submittedName>
        <fullName evidence="3">Flocculation-associated PEP-CTERM protein PepA</fullName>
    </submittedName>
</protein>
<comment type="caution">
    <text evidence="3">The sequence shown here is derived from an EMBL/GenBank/DDBJ whole genome shotgun (WGS) entry which is preliminary data.</text>
</comment>
<organism evidence="3 4">
    <name type="scientific">Massilia suwonensis</name>
    <dbReference type="NCBI Taxonomy" id="648895"/>
    <lineage>
        <taxon>Bacteria</taxon>
        <taxon>Pseudomonadati</taxon>
        <taxon>Pseudomonadota</taxon>
        <taxon>Betaproteobacteria</taxon>
        <taxon>Burkholderiales</taxon>
        <taxon>Oxalobacteraceae</taxon>
        <taxon>Telluria group</taxon>
        <taxon>Massilia</taxon>
    </lineage>
</organism>
<evidence type="ECO:0000256" key="1">
    <source>
        <dbReference type="SAM" id="SignalP"/>
    </source>
</evidence>
<dbReference type="NCBIfam" id="NF033554">
    <property type="entry name" value="floc_PepA"/>
    <property type="match status" value="1"/>
</dbReference>
<sequence length="293" mass="29977">MKLLKKLTAAAAVAMSMAGGANAATVLNNWVFNPTGGGFASGQEVNEYLDINGNSFIQINPTGATSFSFTEHGVFNIAQADSNGRLFPINFPGGNITATFEATGTGNLGGTFTFGGGTIRMYQNPTNGQYATAAGTYGADLGNQIAEFSVLAGGGGQVDASGSPTNNGQITVLAQASNGSLDAGYFFRENGTDLSTESILAFAFTNANTVGDPEDLLVDEVACDFAGFTGNGCNGQAYANTPRNFFVSNNGQLKLGEEDEVPPGEVPEPGSLALFGIALLGAGVACRKRGKQS</sequence>
<feature type="chain" id="PRO_5047225545" evidence="1">
    <location>
        <begin position="24"/>
        <end position="293"/>
    </location>
</feature>
<evidence type="ECO:0000313" key="4">
    <source>
        <dbReference type="Proteomes" id="UP001596101"/>
    </source>
</evidence>
<feature type="domain" description="Ice-binding protein C-terminal" evidence="2">
    <location>
        <begin position="266"/>
        <end position="288"/>
    </location>
</feature>
<keyword evidence="1" id="KW-0732">Signal</keyword>
<reference evidence="4" key="1">
    <citation type="journal article" date="2019" name="Int. J. Syst. Evol. Microbiol.">
        <title>The Global Catalogue of Microorganisms (GCM) 10K type strain sequencing project: providing services to taxonomists for standard genome sequencing and annotation.</title>
        <authorList>
            <consortium name="The Broad Institute Genomics Platform"/>
            <consortium name="The Broad Institute Genome Sequencing Center for Infectious Disease"/>
            <person name="Wu L."/>
            <person name="Ma J."/>
        </authorList>
    </citation>
    <scope>NUCLEOTIDE SEQUENCE [LARGE SCALE GENOMIC DNA]</scope>
    <source>
        <strain evidence="4">CCUG 43111</strain>
    </source>
</reference>
<dbReference type="NCBIfam" id="TIGR02595">
    <property type="entry name" value="PEP_CTERM"/>
    <property type="match status" value="1"/>
</dbReference>
<accession>A0ABW0MSE8</accession>
<gene>
    <name evidence="3" type="primary">pepA</name>
    <name evidence="3" type="ORF">ACFPQ5_23515</name>
</gene>
<proteinExistence type="predicted"/>
<dbReference type="Proteomes" id="UP001596101">
    <property type="component" value="Unassembled WGS sequence"/>
</dbReference>
<evidence type="ECO:0000313" key="3">
    <source>
        <dbReference type="EMBL" id="MFC5481174.1"/>
    </source>
</evidence>
<evidence type="ECO:0000259" key="2">
    <source>
        <dbReference type="Pfam" id="PF07589"/>
    </source>
</evidence>
<dbReference type="EMBL" id="JBHSMR010000014">
    <property type="protein sequence ID" value="MFC5481174.1"/>
    <property type="molecule type" value="Genomic_DNA"/>
</dbReference>
<dbReference type="RefSeq" id="WP_379761374.1">
    <property type="nucleotide sequence ID" value="NZ_JBHSMR010000014.1"/>
</dbReference>